<comment type="caution">
    <text evidence="1">The sequence shown here is derived from an EMBL/GenBank/DDBJ whole genome shotgun (WGS) entry which is preliminary data.</text>
</comment>
<dbReference type="EMBL" id="JAPUUL010004029">
    <property type="protein sequence ID" value="KAJ8120658.1"/>
    <property type="molecule type" value="Genomic_DNA"/>
</dbReference>
<evidence type="ECO:0000313" key="2">
    <source>
        <dbReference type="Proteomes" id="UP001153332"/>
    </source>
</evidence>
<accession>A0ACC2J0F0</accession>
<gene>
    <name evidence="1" type="ORF">O1611_g10311</name>
</gene>
<organism evidence="1 2">
    <name type="scientific">Lasiodiplodia mahajangana</name>
    <dbReference type="NCBI Taxonomy" id="1108764"/>
    <lineage>
        <taxon>Eukaryota</taxon>
        <taxon>Fungi</taxon>
        <taxon>Dikarya</taxon>
        <taxon>Ascomycota</taxon>
        <taxon>Pezizomycotina</taxon>
        <taxon>Dothideomycetes</taxon>
        <taxon>Dothideomycetes incertae sedis</taxon>
        <taxon>Botryosphaeriales</taxon>
        <taxon>Botryosphaeriaceae</taxon>
        <taxon>Lasiodiplodia</taxon>
    </lineage>
</organism>
<keyword evidence="2" id="KW-1185">Reference proteome</keyword>
<evidence type="ECO:0000313" key="1">
    <source>
        <dbReference type="EMBL" id="KAJ8120658.1"/>
    </source>
</evidence>
<dbReference type="Proteomes" id="UP001153332">
    <property type="component" value="Unassembled WGS sequence"/>
</dbReference>
<proteinExistence type="predicted"/>
<reference evidence="1" key="1">
    <citation type="submission" date="2022-12" db="EMBL/GenBank/DDBJ databases">
        <title>Genome Sequence of Lasiodiplodia mahajangana.</title>
        <authorList>
            <person name="Buettner E."/>
        </authorList>
    </citation>
    <scope>NUCLEOTIDE SEQUENCE</scope>
    <source>
        <strain evidence="1">VT137</strain>
    </source>
</reference>
<sequence>MGLEGNHAPSPISMTGERHRAPGRPPPSQLIPMAHLRIQVTYISKVRISEGELSTRYKINAALTAALIIKGRPSLRIRRTRLSVRTVQLDSVTKDTLLNLGFAPGEGMEQDFFELCANPDPIDSTPTNLTADQDEDEEAIWRRLVMRGSDGPV</sequence>
<name>A0ACC2J0F0_9PEZI</name>
<protein>
    <submittedName>
        <fullName evidence="1">Uncharacterized protein</fullName>
    </submittedName>
</protein>